<dbReference type="PRINTS" id="PR01035">
    <property type="entry name" value="TCRTETA"/>
</dbReference>
<keyword evidence="3 6" id="KW-0812">Transmembrane</keyword>
<evidence type="ECO:0000256" key="2">
    <source>
        <dbReference type="ARBA" id="ARBA00022448"/>
    </source>
</evidence>
<evidence type="ECO:0000256" key="6">
    <source>
        <dbReference type="SAM" id="Phobius"/>
    </source>
</evidence>
<dbReference type="PANTHER" id="PTHR23504:SF15">
    <property type="entry name" value="MAJOR FACILITATOR SUPERFAMILY (MFS) PROFILE DOMAIN-CONTAINING PROTEIN"/>
    <property type="match status" value="1"/>
</dbReference>
<reference evidence="7" key="1">
    <citation type="submission" date="2022-07" db="EMBL/GenBank/DDBJ databases">
        <title>The genome of Lyophyllum shimeji provides insight into the initial evolution of ectomycorrhizal fungal genome.</title>
        <authorList>
            <person name="Kobayashi Y."/>
            <person name="Shibata T."/>
            <person name="Hirakawa H."/>
            <person name="Shigenobu S."/>
            <person name="Nishiyama T."/>
            <person name="Yamada A."/>
            <person name="Hasebe M."/>
            <person name="Kawaguchi M."/>
        </authorList>
    </citation>
    <scope>NUCLEOTIDE SEQUENCE</scope>
    <source>
        <strain evidence="7">AT787</strain>
    </source>
</reference>
<feature type="transmembrane region" description="Helical" evidence="6">
    <location>
        <begin position="601"/>
        <end position="623"/>
    </location>
</feature>
<name>A0A9P3PZK9_LYOSH</name>
<feature type="transmembrane region" description="Helical" evidence="6">
    <location>
        <begin position="340"/>
        <end position="358"/>
    </location>
</feature>
<dbReference type="InterPro" id="IPR011701">
    <property type="entry name" value="MFS"/>
</dbReference>
<dbReference type="Proteomes" id="UP001063166">
    <property type="component" value="Unassembled WGS sequence"/>
</dbReference>
<evidence type="ECO:0000313" key="7">
    <source>
        <dbReference type="EMBL" id="GLB44900.1"/>
    </source>
</evidence>
<dbReference type="SUPFAM" id="SSF103473">
    <property type="entry name" value="MFS general substrate transporter"/>
    <property type="match status" value="2"/>
</dbReference>
<feature type="transmembrane region" description="Helical" evidence="6">
    <location>
        <begin position="370"/>
        <end position="390"/>
    </location>
</feature>
<dbReference type="InterPro" id="IPR001958">
    <property type="entry name" value="Tet-R_TetA/multi-R_MdtG-like"/>
</dbReference>
<evidence type="ECO:0000313" key="8">
    <source>
        <dbReference type="Proteomes" id="UP001063166"/>
    </source>
</evidence>
<feature type="transmembrane region" description="Helical" evidence="6">
    <location>
        <begin position="794"/>
        <end position="813"/>
    </location>
</feature>
<feature type="transmembrane region" description="Helical" evidence="6">
    <location>
        <begin position="268"/>
        <end position="287"/>
    </location>
</feature>
<feature type="transmembrane region" description="Helical" evidence="6">
    <location>
        <begin position="635"/>
        <end position="650"/>
    </location>
</feature>
<gene>
    <name evidence="7" type="ORF">LshimejAT787_1802370</name>
</gene>
<feature type="transmembrane region" description="Helical" evidence="6">
    <location>
        <begin position="855"/>
        <end position="879"/>
    </location>
</feature>
<evidence type="ECO:0000256" key="4">
    <source>
        <dbReference type="ARBA" id="ARBA00022989"/>
    </source>
</evidence>
<keyword evidence="2" id="KW-0813">Transport</keyword>
<proteinExistence type="predicted"/>
<dbReference type="PANTHER" id="PTHR23504">
    <property type="entry name" value="MAJOR FACILITATOR SUPERFAMILY DOMAIN-CONTAINING PROTEIN 10"/>
    <property type="match status" value="1"/>
</dbReference>
<dbReference type="EMBL" id="BRPK01000018">
    <property type="protein sequence ID" value="GLB44900.1"/>
    <property type="molecule type" value="Genomic_DNA"/>
</dbReference>
<dbReference type="OrthoDB" id="419616at2759"/>
<feature type="transmembrane region" description="Helical" evidence="6">
    <location>
        <begin position="748"/>
        <end position="774"/>
    </location>
</feature>
<evidence type="ECO:0000256" key="1">
    <source>
        <dbReference type="ARBA" id="ARBA00004141"/>
    </source>
</evidence>
<dbReference type="GO" id="GO:0022857">
    <property type="term" value="F:transmembrane transporter activity"/>
    <property type="evidence" value="ECO:0007669"/>
    <property type="project" value="InterPro"/>
</dbReference>
<keyword evidence="4 6" id="KW-1133">Transmembrane helix</keyword>
<dbReference type="AlphaFoldDB" id="A0A9P3PZK9"/>
<dbReference type="Pfam" id="PF07690">
    <property type="entry name" value="MFS_1"/>
    <property type="match status" value="2"/>
</dbReference>
<feature type="transmembrane region" description="Helical" evidence="6">
    <location>
        <begin position="825"/>
        <end position="843"/>
    </location>
</feature>
<feature type="transmembrane region" description="Helical" evidence="6">
    <location>
        <begin position="307"/>
        <end position="328"/>
    </location>
</feature>
<feature type="transmembrane region" description="Helical" evidence="6">
    <location>
        <begin position="170"/>
        <end position="192"/>
    </location>
</feature>
<evidence type="ECO:0000256" key="3">
    <source>
        <dbReference type="ARBA" id="ARBA00022692"/>
    </source>
</evidence>
<dbReference type="Gene3D" id="1.20.1250.20">
    <property type="entry name" value="MFS general substrate transporter like domains"/>
    <property type="match status" value="3"/>
</dbReference>
<protein>
    <submittedName>
        <fullName evidence="7">Major facilitator superfamily protein</fullName>
    </submittedName>
</protein>
<dbReference type="GO" id="GO:0016020">
    <property type="term" value="C:membrane"/>
    <property type="evidence" value="ECO:0007669"/>
    <property type="project" value="UniProtKB-SubCell"/>
</dbReference>
<comment type="subcellular location">
    <subcellularLocation>
        <location evidence="1">Membrane</location>
        <topology evidence="1">Multi-pass membrane protein</topology>
    </subcellularLocation>
</comment>
<organism evidence="7 8">
    <name type="scientific">Lyophyllum shimeji</name>
    <name type="common">Hon-shimeji</name>
    <name type="synonym">Tricholoma shimeji</name>
    <dbReference type="NCBI Taxonomy" id="47721"/>
    <lineage>
        <taxon>Eukaryota</taxon>
        <taxon>Fungi</taxon>
        <taxon>Dikarya</taxon>
        <taxon>Basidiomycota</taxon>
        <taxon>Agaricomycotina</taxon>
        <taxon>Agaricomycetes</taxon>
        <taxon>Agaricomycetidae</taxon>
        <taxon>Agaricales</taxon>
        <taxon>Tricholomatineae</taxon>
        <taxon>Lyophyllaceae</taxon>
        <taxon>Lyophyllum</taxon>
    </lineage>
</organism>
<comment type="caution">
    <text evidence="7">The sequence shown here is derived from an EMBL/GenBank/DDBJ whole genome shotgun (WGS) entry which is preliminary data.</text>
</comment>
<evidence type="ECO:0000256" key="5">
    <source>
        <dbReference type="ARBA" id="ARBA00023136"/>
    </source>
</evidence>
<keyword evidence="8" id="KW-1185">Reference proteome</keyword>
<keyword evidence="5 6" id="KW-0472">Membrane</keyword>
<accession>A0A9P3PZK9</accession>
<dbReference type="InterPro" id="IPR036259">
    <property type="entry name" value="MFS_trans_sf"/>
</dbReference>
<sequence>MDLSDLEAEPRHAVETPPKLKKPFPIVQLSIVWLIQFTEPVSNTVIYPFINQFVGETGITRGDETKTGYYAGIVESAFFFAECLSVYHWGRLSDKIGRRPMSSRRVQWQHRCRLIEIIDPADVPAAFGWYPAVWSLGITLGPVIGGGLARPAIRWPKTFGRLQFFHKFPYFPPCAAAGAIAFSAYLYAYLLLQESLPSAVQRNIERKRADSPAPTTGEGVSAPLMDNVEQDLGYGSTGSYAPAPTDGFKADIADLEPPPLRVLLTRELVIAIICHGFIAFLDQSHGVMLPLMLSTSIPLGGLGFDPYTIGMTMGTWGLLNAGFQVVAFPRMMRRFGPHKLCVACFSCSVMTFSAFPMMSMLAKQTGEADYRVWLVLVLQLSCYSFVFMTYGCTQLFVLDAAPGRAAFGAINGLAQMTSSIVRTLAPTIATSLFSVSLAKQLAGGYMTLVHRPGTLTSTKSHIRTTSEHFCVILPEHGLNKGFHWCKVIEVVQVVVISDLCGFMPLLFGREVEPKIGPEDFVCSPLMNPSTSMNDDGRIVNEESALLSQSPKRRKPNPLPWFQISVVLLLQVCEPITSQSIYPYVNQLVSELDITGGDERRVGYYAGVIESLFFVTEAATVLQWSRLSDHVGRKPILLLGLFGTAASMLSFGLSRTFWGLVISRCLCGLLNGNIGVMKSVMGELTDATNRAEGFSLMPVYPRLKPFLERVPLLPSLPRDVEFRLRGICDYPYILRGDGSKKTETHKISLLTYPVIISVSNYVSLAFLNISLNALLPLFMAMPLEIGGLAFKPATIGYIMGSYGALCGLFQASSFARIIRWLGERRVFILGISTGLPIFALFPIMSISAKSYGVNAFTWTCIAVLLILMVFMDMSFGCIFIRPCRLREP</sequence>